<accession>A0A150HXS4</accession>
<name>A0A150HXS4_9GAMM</name>
<dbReference type="RefSeq" id="WP_061524326.1">
    <property type="nucleotide sequence ID" value="NZ_JRHX01000034.1"/>
</dbReference>
<organism evidence="1 2">
    <name type="scientific">Acinetobacter venetianus</name>
    <dbReference type="NCBI Taxonomy" id="52133"/>
    <lineage>
        <taxon>Bacteria</taxon>
        <taxon>Pseudomonadati</taxon>
        <taxon>Pseudomonadota</taxon>
        <taxon>Gammaproteobacteria</taxon>
        <taxon>Moraxellales</taxon>
        <taxon>Moraxellaceae</taxon>
        <taxon>Acinetobacter</taxon>
    </lineage>
</organism>
<proteinExistence type="predicted"/>
<sequence length="195" mass="23127">MSLVEIFEELQWKQKQHDKRYHEDIWILSVQSRAKHMILHLNKYSGKFFEDLRENNLEKLEMHVIDAIIINFSYANIFQVPISKKYETFNAINSLNELIELYKKSSSKDILNIAIDFAISVGKMSKTIESLDHVEQHSYRENLNHYVFDIQDTLFSLCAYLNLTNIEEKIEKRLYSVESKNMSFKRLGNYSSGYL</sequence>
<dbReference type="PATRIC" id="fig|52133.19.peg.1160"/>
<dbReference type="AlphaFoldDB" id="A0A150HXS4"/>
<protein>
    <submittedName>
        <fullName evidence="1">Uncharacterized protein</fullName>
    </submittedName>
</protein>
<dbReference type="EMBL" id="JRHX01000034">
    <property type="protein sequence ID" value="KXZ71561.1"/>
    <property type="molecule type" value="Genomic_DNA"/>
</dbReference>
<reference evidence="1 2" key="1">
    <citation type="journal article" date="2016" name="Sci. Rep.">
        <title>Genomic and phenotypic characterization of the species Acinetobacter venetianus.</title>
        <authorList>
            <person name="Fondi M."/>
            <person name="Maida I."/>
            <person name="Perrin E."/>
            <person name="Orlandini V."/>
            <person name="La Torre L."/>
            <person name="Bosi E."/>
            <person name="Negroni A."/>
            <person name="Zanaroli G."/>
            <person name="Fava F."/>
            <person name="Decorosi F."/>
            <person name="Giovannetti L."/>
            <person name="Viti C."/>
            <person name="Vaneechoutte M."/>
            <person name="Dijkshoorn L."/>
            <person name="Fani R."/>
        </authorList>
    </citation>
    <scope>NUCLEOTIDE SEQUENCE [LARGE SCALE GENOMIC DNA]</scope>
    <source>
        <strain evidence="1 2">LUH13518</strain>
    </source>
</reference>
<gene>
    <name evidence="1" type="ORF">AVENLUH13518_01137</name>
</gene>
<evidence type="ECO:0000313" key="1">
    <source>
        <dbReference type="EMBL" id="KXZ71561.1"/>
    </source>
</evidence>
<dbReference type="Proteomes" id="UP000075544">
    <property type="component" value="Unassembled WGS sequence"/>
</dbReference>
<evidence type="ECO:0000313" key="2">
    <source>
        <dbReference type="Proteomes" id="UP000075544"/>
    </source>
</evidence>
<comment type="caution">
    <text evidence="1">The sequence shown here is derived from an EMBL/GenBank/DDBJ whole genome shotgun (WGS) entry which is preliminary data.</text>
</comment>